<evidence type="ECO:0000313" key="5">
    <source>
        <dbReference type="Proteomes" id="UP001320178"/>
    </source>
</evidence>
<evidence type="ECO:0000313" key="4">
    <source>
        <dbReference type="EMBL" id="MCE8052326.1"/>
    </source>
</evidence>
<comment type="caution">
    <text evidence="4">The sequence shown here is derived from an EMBL/GenBank/DDBJ whole genome shotgun (WGS) entry which is preliminary data.</text>
</comment>
<dbReference type="RefSeq" id="WP_234239776.1">
    <property type="nucleotide sequence ID" value="NZ_JABFTS010000005.1"/>
</dbReference>
<dbReference type="InterPro" id="IPR000045">
    <property type="entry name" value="Prepilin_IV_endopep_pep"/>
</dbReference>
<dbReference type="Proteomes" id="UP001320178">
    <property type="component" value="Unassembled WGS sequence"/>
</dbReference>
<dbReference type="Gene3D" id="1.20.120.1220">
    <property type="match status" value="1"/>
</dbReference>
<comment type="similarity">
    <text evidence="1">Belongs to the peptidase A24 family.</text>
</comment>
<name>A0AAW4YUY7_9GAMM</name>
<protein>
    <submittedName>
        <fullName evidence="4">Prepilin peptidase</fullName>
    </submittedName>
</protein>
<reference evidence="4" key="2">
    <citation type="journal article" date="2021" name="Front. Microbiol.">
        <title>Aerobic Denitrification and Heterotrophic Sulfur Oxidation in the Genus Halomonas Revealed by Six Novel Species Characterizations and Genome-Based Analysis.</title>
        <authorList>
            <person name="Wang L."/>
            <person name="Shao Z."/>
        </authorList>
    </citation>
    <scope>NUCLEOTIDE SEQUENCE</scope>
    <source>
        <strain evidence="4">MCCC 1A05776</strain>
    </source>
</reference>
<feature type="transmembrane region" description="Helical" evidence="2">
    <location>
        <begin position="6"/>
        <end position="23"/>
    </location>
</feature>
<dbReference type="PANTHER" id="PTHR30487:SF0">
    <property type="entry name" value="PREPILIN LEADER PEPTIDASE_N-METHYLTRANSFERASE-RELATED"/>
    <property type="match status" value="1"/>
</dbReference>
<sequence>MDNSIVLVSCAVLIWTTAVQDLLHRKIPNYIVMAGAIVGFLLQGWAAGAGGVLAATYGLVVGLAILLPGYLMGFTGAGDAKLMAAIGTFLGPVGVLQAALISIFVGGIIAIGFALSALIHRQSISPWGRYALMMRTLVITGRPLYIPPAEGEVMGKKFPFAVSIALGTTAWIVWQWPLA</sequence>
<evidence type="ECO:0000259" key="3">
    <source>
        <dbReference type="Pfam" id="PF01478"/>
    </source>
</evidence>
<dbReference type="GO" id="GO:0005886">
    <property type="term" value="C:plasma membrane"/>
    <property type="evidence" value="ECO:0007669"/>
    <property type="project" value="TreeGrafter"/>
</dbReference>
<accession>A0AAW4YUY7</accession>
<feature type="domain" description="Prepilin type IV endopeptidase peptidase" evidence="3">
    <location>
        <begin position="11"/>
        <end position="111"/>
    </location>
</feature>
<keyword evidence="2" id="KW-1133">Transmembrane helix</keyword>
<feature type="transmembrane region" description="Helical" evidence="2">
    <location>
        <begin position="30"/>
        <end position="48"/>
    </location>
</feature>
<feature type="transmembrane region" description="Helical" evidence="2">
    <location>
        <begin position="89"/>
        <end position="115"/>
    </location>
</feature>
<reference evidence="4" key="1">
    <citation type="submission" date="2020-05" db="EMBL/GenBank/DDBJ databases">
        <authorList>
            <person name="Wang L."/>
            <person name="Shao Z."/>
        </authorList>
    </citation>
    <scope>NUCLEOTIDE SEQUENCE</scope>
    <source>
        <strain evidence="4">MCCC 1A05776</strain>
    </source>
</reference>
<proteinExistence type="inferred from homology"/>
<evidence type="ECO:0000256" key="2">
    <source>
        <dbReference type="SAM" id="Phobius"/>
    </source>
</evidence>
<keyword evidence="2" id="KW-0472">Membrane</keyword>
<dbReference type="GO" id="GO:0004190">
    <property type="term" value="F:aspartic-type endopeptidase activity"/>
    <property type="evidence" value="ECO:0007669"/>
    <property type="project" value="InterPro"/>
</dbReference>
<evidence type="ECO:0000256" key="1">
    <source>
        <dbReference type="ARBA" id="ARBA00005801"/>
    </source>
</evidence>
<dbReference type="GO" id="GO:0006465">
    <property type="term" value="P:signal peptide processing"/>
    <property type="evidence" value="ECO:0007669"/>
    <property type="project" value="TreeGrafter"/>
</dbReference>
<dbReference type="Pfam" id="PF01478">
    <property type="entry name" value="Peptidase_A24"/>
    <property type="match status" value="1"/>
</dbReference>
<dbReference type="InterPro" id="IPR050882">
    <property type="entry name" value="Prepilin_peptidase/N-MTase"/>
</dbReference>
<organism evidence="4 5">
    <name type="scientific">Billgrantia desiderata</name>
    <dbReference type="NCBI Taxonomy" id="52021"/>
    <lineage>
        <taxon>Bacteria</taxon>
        <taxon>Pseudomonadati</taxon>
        <taxon>Pseudomonadota</taxon>
        <taxon>Gammaproteobacteria</taxon>
        <taxon>Oceanospirillales</taxon>
        <taxon>Halomonadaceae</taxon>
        <taxon>Billgrantia</taxon>
    </lineage>
</organism>
<dbReference type="EMBL" id="JABFTS010000005">
    <property type="protein sequence ID" value="MCE8052326.1"/>
    <property type="molecule type" value="Genomic_DNA"/>
</dbReference>
<gene>
    <name evidence="4" type="ORF">HOP61_13530</name>
</gene>
<dbReference type="AlphaFoldDB" id="A0AAW4YUY7"/>
<keyword evidence="2" id="KW-0812">Transmembrane</keyword>
<dbReference type="PANTHER" id="PTHR30487">
    <property type="entry name" value="TYPE 4 PREPILIN-LIKE PROTEINS LEADER PEPTIDE-PROCESSING ENZYME"/>
    <property type="match status" value="1"/>
</dbReference>
<feature type="transmembrane region" description="Helical" evidence="2">
    <location>
        <begin position="54"/>
        <end position="77"/>
    </location>
</feature>